<keyword evidence="2" id="KW-1185">Reference proteome</keyword>
<sequence>MKHEPHLRGSVFHRLLRARLSETYHPTQADIEAVACKIWQDGFSSMEGRPWHDLVPGSDDHCRMIGAARMALGV</sequence>
<evidence type="ECO:0000313" key="1">
    <source>
        <dbReference type="EMBL" id="MBB4149958.1"/>
    </source>
</evidence>
<reference evidence="1 2" key="1">
    <citation type="submission" date="2020-08" db="EMBL/GenBank/DDBJ databases">
        <title>Genomic Encyclopedia of Type Strains, Phase IV (KMG-IV): sequencing the most valuable type-strain genomes for metagenomic binning, comparative biology and taxonomic classification.</title>
        <authorList>
            <person name="Goeker M."/>
        </authorList>
    </citation>
    <scope>NUCLEOTIDE SEQUENCE [LARGE SCALE GENOMIC DNA]</scope>
    <source>
        <strain evidence="1 2">DSM 19371</strain>
    </source>
</reference>
<dbReference type="EMBL" id="JACIEU010000016">
    <property type="protein sequence ID" value="MBB4149958.1"/>
    <property type="molecule type" value="Genomic_DNA"/>
</dbReference>
<organism evidence="1 2">
    <name type="scientific">Sphingobium scionense</name>
    <dbReference type="NCBI Taxonomy" id="1404341"/>
    <lineage>
        <taxon>Bacteria</taxon>
        <taxon>Pseudomonadati</taxon>
        <taxon>Pseudomonadota</taxon>
        <taxon>Alphaproteobacteria</taxon>
        <taxon>Sphingomonadales</taxon>
        <taxon>Sphingomonadaceae</taxon>
        <taxon>Sphingobium</taxon>
    </lineage>
</organism>
<accession>A0A7W6LT24</accession>
<evidence type="ECO:0000313" key="2">
    <source>
        <dbReference type="Proteomes" id="UP000590524"/>
    </source>
</evidence>
<dbReference type="AlphaFoldDB" id="A0A7W6LT24"/>
<protein>
    <submittedName>
        <fullName evidence="1">Uncharacterized protein</fullName>
    </submittedName>
</protein>
<comment type="caution">
    <text evidence="1">The sequence shown here is derived from an EMBL/GenBank/DDBJ whole genome shotgun (WGS) entry which is preliminary data.</text>
</comment>
<name>A0A7W6LT24_9SPHN</name>
<gene>
    <name evidence="1" type="ORF">GGQ90_003757</name>
</gene>
<dbReference type="Proteomes" id="UP000590524">
    <property type="component" value="Unassembled WGS sequence"/>
</dbReference>
<proteinExistence type="predicted"/>